<evidence type="ECO:0000256" key="3">
    <source>
        <dbReference type="ARBA" id="ARBA00022833"/>
    </source>
</evidence>
<dbReference type="GO" id="GO:0008270">
    <property type="term" value="F:zinc ion binding"/>
    <property type="evidence" value="ECO:0007669"/>
    <property type="project" value="UniProtKB-KW"/>
</dbReference>
<keyword evidence="3" id="KW-0862">Zinc</keyword>
<dbReference type="InterPro" id="IPR013083">
    <property type="entry name" value="Znf_RING/FYVE/PHD"/>
</dbReference>
<dbReference type="SMART" id="SM00744">
    <property type="entry name" value="RINGv"/>
    <property type="match status" value="1"/>
</dbReference>
<dbReference type="SUPFAM" id="SSF49879">
    <property type="entry name" value="SMAD/FHA domain"/>
    <property type="match status" value="1"/>
</dbReference>
<feature type="domain" description="FHA" evidence="5">
    <location>
        <begin position="287"/>
        <end position="336"/>
    </location>
</feature>
<sequence>MSKQGSTLIIKSHTWLRDSYSLFNYEDNAITKDTLKTSHDCYIFRSGEDVLISDGTSDLGPNSKYLAKIQKIDGLFIITVSDSIGGESLSPNGYEKIWLVIKSLQPINKIKGYRLCEGDIIRLGRVKYRVKELTGGTGNEKLSQFSLNDVLAGLNNEDSSEEAQGITYKLPCRVCLSEVYTQSNPLISPCNCDGTMKYIHVKCLQHCLRSKLVTKSNDRIISLSWKKLCCELCMKPYPYKLAVGQQLVELIDIPKPPNQYIILESLRKDQNSGKGLHVISLYNNNSIKIGRSHESDLRITDISASRLHATIKYQNGGFYLEDQNSKFGTLVQIKRPVLLEPNNLLSVQCGRTMLTFTTKRPWNLIPSCFCSSEDSSYDVFKYPMTPGRLPILPINTGIPVSINDAQHLLAISGMGPIRIEKYKEHNNLLYQHYQLGLNSSCEDEGNEESIEEVKIAELPDDLLDEPMDQSSYAEDKMNKSFS</sequence>
<keyword evidence="2" id="KW-0863">Zinc-finger</keyword>
<dbReference type="Gene3D" id="3.30.40.10">
    <property type="entry name" value="Zinc/RING finger domain, C3HC4 (zinc finger)"/>
    <property type="match status" value="1"/>
</dbReference>
<name>A0AAU9KBH6_9CILI</name>
<comment type="caution">
    <text evidence="7">The sequence shown here is derived from an EMBL/GenBank/DDBJ whole genome shotgun (WGS) entry which is preliminary data.</text>
</comment>
<protein>
    <recommendedName>
        <fullName evidence="9">FHA domain-containing protein</fullName>
    </recommendedName>
</protein>
<organism evidence="7 8">
    <name type="scientific">Blepharisma stoltei</name>
    <dbReference type="NCBI Taxonomy" id="1481888"/>
    <lineage>
        <taxon>Eukaryota</taxon>
        <taxon>Sar</taxon>
        <taxon>Alveolata</taxon>
        <taxon>Ciliophora</taxon>
        <taxon>Postciliodesmatophora</taxon>
        <taxon>Heterotrichea</taxon>
        <taxon>Heterotrichida</taxon>
        <taxon>Blepharismidae</taxon>
        <taxon>Blepharisma</taxon>
    </lineage>
</organism>
<dbReference type="SMART" id="SM00240">
    <property type="entry name" value="FHA"/>
    <property type="match status" value="1"/>
</dbReference>
<evidence type="ECO:0000313" key="8">
    <source>
        <dbReference type="Proteomes" id="UP001162131"/>
    </source>
</evidence>
<dbReference type="PROSITE" id="PS50006">
    <property type="entry name" value="FHA_DOMAIN"/>
    <property type="match status" value="1"/>
</dbReference>
<feature type="compositionally biased region" description="Basic and acidic residues" evidence="4">
    <location>
        <begin position="473"/>
        <end position="482"/>
    </location>
</feature>
<keyword evidence="1" id="KW-0479">Metal-binding</keyword>
<dbReference type="SUPFAM" id="SSF57850">
    <property type="entry name" value="RING/U-box"/>
    <property type="match status" value="1"/>
</dbReference>
<dbReference type="PANTHER" id="PTHR46210:SF1">
    <property type="entry name" value="FHA DOMAIN-CONTAINING PROTEIN"/>
    <property type="match status" value="1"/>
</dbReference>
<evidence type="ECO:0008006" key="9">
    <source>
        <dbReference type="Google" id="ProtNLM"/>
    </source>
</evidence>
<dbReference type="Pfam" id="PF12906">
    <property type="entry name" value="RINGv"/>
    <property type="match status" value="1"/>
</dbReference>
<evidence type="ECO:0000259" key="5">
    <source>
        <dbReference type="PROSITE" id="PS50006"/>
    </source>
</evidence>
<evidence type="ECO:0000259" key="6">
    <source>
        <dbReference type="PROSITE" id="PS51292"/>
    </source>
</evidence>
<dbReference type="InterPro" id="IPR000253">
    <property type="entry name" value="FHA_dom"/>
</dbReference>
<dbReference type="EMBL" id="CAJZBQ010000063">
    <property type="protein sequence ID" value="CAG9335843.1"/>
    <property type="molecule type" value="Genomic_DNA"/>
</dbReference>
<accession>A0AAU9KBH6</accession>
<dbReference type="CDD" id="cd16495">
    <property type="entry name" value="RING_CH-C4HC3_MARCH"/>
    <property type="match status" value="1"/>
</dbReference>
<dbReference type="InterPro" id="IPR011016">
    <property type="entry name" value="Znf_RING-CH"/>
</dbReference>
<dbReference type="Gene3D" id="2.60.200.20">
    <property type="match status" value="1"/>
</dbReference>
<feature type="domain" description="RING-CH-type" evidence="6">
    <location>
        <begin position="164"/>
        <end position="240"/>
    </location>
</feature>
<reference evidence="7" key="1">
    <citation type="submission" date="2021-09" db="EMBL/GenBank/DDBJ databases">
        <authorList>
            <consortium name="AG Swart"/>
            <person name="Singh M."/>
            <person name="Singh A."/>
            <person name="Seah K."/>
            <person name="Emmerich C."/>
        </authorList>
    </citation>
    <scope>NUCLEOTIDE SEQUENCE</scope>
    <source>
        <strain evidence="7">ATCC30299</strain>
    </source>
</reference>
<proteinExistence type="predicted"/>
<evidence type="ECO:0000256" key="4">
    <source>
        <dbReference type="SAM" id="MobiDB-lite"/>
    </source>
</evidence>
<dbReference type="PROSITE" id="PS51292">
    <property type="entry name" value="ZF_RING_CH"/>
    <property type="match status" value="1"/>
</dbReference>
<dbReference type="PANTHER" id="PTHR46210">
    <property type="entry name" value="FHA DOMAIN-CONTAINING PROTEIN"/>
    <property type="match status" value="1"/>
</dbReference>
<dbReference type="CDD" id="cd00060">
    <property type="entry name" value="FHA"/>
    <property type="match status" value="1"/>
</dbReference>
<dbReference type="Proteomes" id="UP001162131">
    <property type="component" value="Unassembled WGS sequence"/>
</dbReference>
<dbReference type="Pfam" id="PF00498">
    <property type="entry name" value="FHA"/>
    <property type="match status" value="1"/>
</dbReference>
<gene>
    <name evidence="7" type="ORF">BSTOLATCC_MIC65163</name>
</gene>
<feature type="region of interest" description="Disordered" evidence="4">
    <location>
        <begin position="455"/>
        <end position="482"/>
    </location>
</feature>
<dbReference type="AlphaFoldDB" id="A0AAU9KBH6"/>
<dbReference type="InterPro" id="IPR008984">
    <property type="entry name" value="SMAD_FHA_dom_sf"/>
</dbReference>
<keyword evidence="8" id="KW-1185">Reference proteome</keyword>
<evidence type="ECO:0000313" key="7">
    <source>
        <dbReference type="EMBL" id="CAG9335843.1"/>
    </source>
</evidence>
<evidence type="ECO:0000256" key="1">
    <source>
        <dbReference type="ARBA" id="ARBA00022723"/>
    </source>
</evidence>
<evidence type="ECO:0000256" key="2">
    <source>
        <dbReference type="ARBA" id="ARBA00022771"/>
    </source>
</evidence>
<feature type="compositionally biased region" description="Acidic residues" evidence="4">
    <location>
        <begin position="458"/>
        <end position="467"/>
    </location>
</feature>